<name>A0A6L2NJK0_TANCI</name>
<protein>
    <submittedName>
        <fullName evidence="1">Uncharacterized protein</fullName>
    </submittedName>
</protein>
<accession>A0A6L2NJK0</accession>
<dbReference type="AlphaFoldDB" id="A0A6L2NJK0"/>
<comment type="caution">
    <text evidence="1">The sequence shown here is derived from an EMBL/GenBank/DDBJ whole genome shotgun (WGS) entry which is preliminary data.</text>
</comment>
<organism evidence="1">
    <name type="scientific">Tanacetum cinerariifolium</name>
    <name type="common">Dalmatian daisy</name>
    <name type="synonym">Chrysanthemum cinerariifolium</name>
    <dbReference type="NCBI Taxonomy" id="118510"/>
    <lineage>
        <taxon>Eukaryota</taxon>
        <taxon>Viridiplantae</taxon>
        <taxon>Streptophyta</taxon>
        <taxon>Embryophyta</taxon>
        <taxon>Tracheophyta</taxon>
        <taxon>Spermatophyta</taxon>
        <taxon>Magnoliopsida</taxon>
        <taxon>eudicotyledons</taxon>
        <taxon>Gunneridae</taxon>
        <taxon>Pentapetalae</taxon>
        <taxon>asterids</taxon>
        <taxon>campanulids</taxon>
        <taxon>Asterales</taxon>
        <taxon>Asteraceae</taxon>
        <taxon>Asteroideae</taxon>
        <taxon>Anthemideae</taxon>
        <taxon>Anthemidinae</taxon>
        <taxon>Tanacetum</taxon>
    </lineage>
</organism>
<gene>
    <name evidence="1" type="ORF">Tci_058178</name>
</gene>
<dbReference type="EMBL" id="BKCJ010009272">
    <property type="protein sequence ID" value="GEU86200.1"/>
    <property type="molecule type" value="Genomic_DNA"/>
</dbReference>
<proteinExistence type="predicted"/>
<reference evidence="1" key="1">
    <citation type="journal article" date="2019" name="Sci. Rep.">
        <title>Draft genome of Tanacetum cinerariifolium, the natural source of mosquito coil.</title>
        <authorList>
            <person name="Yamashiro T."/>
            <person name="Shiraishi A."/>
            <person name="Satake H."/>
            <person name="Nakayama K."/>
        </authorList>
    </citation>
    <scope>NUCLEOTIDE SEQUENCE</scope>
</reference>
<sequence length="71" mass="8569">MLAFVGNSEMHFFVCMHIMRSWMEPVRVQQTKYDHHVNDFDGCEDQDVCIIVGRFWPIYSHRNREHACNRP</sequence>
<evidence type="ECO:0000313" key="1">
    <source>
        <dbReference type="EMBL" id="GEU86200.1"/>
    </source>
</evidence>